<dbReference type="Gene3D" id="3.40.190.10">
    <property type="entry name" value="Periplasmic binding protein-like II"/>
    <property type="match status" value="1"/>
</dbReference>
<reference evidence="2 3" key="1">
    <citation type="journal article" date="2016" name="Syst. Appl. Microbiol.">
        <title>Vibrio bivalvicida sp. nov., a novel larval pathogen for bivalve molluscs reared in a hatchery.</title>
        <authorList>
            <person name="Dubert J."/>
            <person name="Romalde J.L."/>
            <person name="Prado S."/>
            <person name="Barja J.L."/>
        </authorList>
    </citation>
    <scope>NUCLEOTIDE SEQUENCE [LARGE SCALE GENOMIC DNA]</scope>
    <source>
        <strain evidence="2 3">605</strain>
    </source>
</reference>
<dbReference type="EMBL" id="LLEI02000091">
    <property type="protein sequence ID" value="OAJ92051.1"/>
    <property type="molecule type" value="Genomic_DNA"/>
</dbReference>
<sequence>MRKVLLFVLALLVTSPISSESIRLLSLDWSSQQVITKALGILIERQGIEVEFIHATSDAQWFLLAQGKADIQVEVWQGSMGTKYEELVTKGFIQEGATHYAETREEWWYPSYVEQLCPGLPKWEALKSCASVFSEDEGDKGIYYTGPWEKPDAARVRALELDLQVHILPDGESINNKIHSYVKVKRPLLIFNWSPNWVEAKYDGSFVEFPPYSKECEHEPEWGVNSKFNWDCGNPKGGWLKTAVSNKLQEKSLCTFDIVSTFKLTNQHVASAALLADVDKLSVNQAALEWLDKYATEQQGWLNHTSCKPL</sequence>
<evidence type="ECO:0000259" key="1">
    <source>
        <dbReference type="Pfam" id="PF04069"/>
    </source>
</evidence>
<dbReference type="SUPFAM" id="SSF53850">
    <property type="entry name" value="Periplasmic binding protein-like II"/>
    <property type="match status" value="1"/>
</dbReference>
<comment type="caution">
    <text evidence="2">The sequence shown here is derived from an EMBL/GenBank/DDBJ whole genome shotgun (WGS) entry which is preliminary data.</text>
</comment>
<dbReference type="AlphaFoldDB" id="A0A177XTV0"/>
<organism evidence="2 3">
    <name type="scientific">Vibrio bivalvicida</name>
    <dbReference type="NCBI Taxonomy" id="1276888"/>
    <lineage>
        <taxon>Bacteria</taxon>
        <taxon>Pseudomonadati</taxon>
        <taxon>Pseudomonadota</taxon>
        <taxon>Gammaproteobacteria</taxon>
        <taxon>Vibrionales</taxon>
        <taxon>Vibrionaceae</taxon>
        <taxon>Vibrio</taxon>
        <taxon>Vibrio oreintalis group</taxon>
    </lineage>
</organism>
<dbReference type="Proteomes" id="UP000078406">
    <property type="component" value="Unassembled WGS sequence"/>
</dbReference>
<name>A0A177XTV0_9VIBR</name>
<protein>
    <submittedName>
        <fullName evidence="2">Glycine/betaine ABC transporter substrate-binding protein</fullName>
    </submittedName>
</protein>
<evidence type="ECO:0000313" key="2">
    <source>
        <dbReference type="EMBL" id="OAJ92051.1"/>
    </source>
</evidence>
<evidence type="ECO:0000313" key="3">
    <source>
        <dbReference type="Proteomes" id="UP000078406"/>
    </source>
</evidence>
<dbReference type="CDD" id="cd13643">
    <property type="entry name" value="PBP2_BCP_2"/>
    <property type="match status" value="1"/>
</dbReference>
<dbReference type="GO" id="GO:0043190">
    <property type="term" value="C:ATP-binding cassette (ABC) transporter complex"/>
    <property type="evidence" value="ECO:0007669"/>
    <property type="project" value="InterPro"/>
</dbReference>
<dbReference type="GO" id="GO:0022857">
    <property type="term" value="F:transmembrane transporter activity"/>
    <property type="evidence" value="ECO:0007669"/>
    <property type="project" value="InterPro"/>
</dbReference>
<feature type="domain" description="ABC-type glycine betaine transport system substrate-binding" evidence="1">
    <location>
        <begin position="21"/>
        <end position="293"/>
    </location>
</feature>
<proteinExistence type="predicted"/>
<dbReference type="Pfam" id="PF04069">
    <property type="entry name" value="OpuAC"/>
    <property type="match status" value="1"/>
</dbReference>
<dbReference type="RefSeq" id="WP_054962571.1">
    <property type="nucleotide sequence ID" value="NZ_LLEI02000091.1"/>
</dbReference>
<gene>
    <name evidence="2" type="ORF">APB76_22090</name>
</gene>
<dbReference type="Gene3D" id="3.40.190.100">
    <property type="entry name" value="Glycine betaine-binding periplasmic protein, domain 2"/>
    <property type="match status" value="1"/>
</dbReference>
<dbReference type="InterPro" id="IPR007210">
    <property type="entry name" value="ABC_Gly_betaine_transp_sub-bd"/>
</dbReference>
<accession>A0A177XTV0</accession>